<dbReference type="Pfam" id="PF00153">
    <property type="entry name" value="Mito_carr"/>
    <property type="match status" value="2"/>
</dbReference>
<keyword evidence="14" id="KW-1185">Reference proteome</keyword>
<dbReference type="InterPro" id="IPR023395">
    <property type="entry name" value="MCP_dom_sf"/>
</dbReference>
<evidence type="ECO:0000256" key="11">
    <source>
        <dbReference type="RuleBase" id="RU000488"/>
    </source>
</evidence>
<dbReference type="RefSeq" id="XP_021714080.1">
    <property type="nucleotide sequence ID" value="XM_021858388.1"/>
</dbReference>
<gene>
    <name evidence="13" type="primary">LOC110682139</name>
</gene>
<keyword evidence="8" id="KW-0496">Mitochondrion</keyword>
<dbReference type="AlphaFoldDB" id="A0A803KXG5"/>
<dbReference type="Proteomes" id="UP000596660">
    <property type="component" value="Unplaced"/>
</dbReference>
<organism evidence="13 14">
    <name type="scientific">Chenopodium quinoa</name>
    <name type="common">Quinoa</name>
    <dbReference type="NCBI Taxonomy" id="63459"/>
    <lineage>
        <taxon>Eukaryota</taxon>
        <taxon>Viridiplantae</taxon>
        <taxon>Streptophyta</taxon>
        <taxon>Embryophyta</taxon>
        <taxon>Tracheophyta</taxon>
        <taxon>Spermatophyta</taxon>
        <taxon>Magnoliopsida</taxon>
        <taxon>eudicotyledons</taxon>
        <taxon>Gunneridae</taxon>
        <taxon>Pentapetalae</taxon>
        <taxon>Caryophyllales</taxon>
        <taxon>Chenopodiaceae</taxon>
        <taxon>Chenopodioideae</taxon>
        <taxon>Atripliceae</taxon>
        <taxon>Chenopodium</taxon>
    </lineage>
</organism>
<evidence type="ECO:0000256" key="3">
    <source>
        <dbReference type="ARBA" id="ARBA00022448"/>
    </source>
</evidence>
<keyword evidence="4 10" id="KW-0812">Transmembrane</keyword>
<dbReference type="OrthoDB" id="427452at2759"/>
<dbReference type="GeneID" id="110682139"/>
<dbReference type="InterPro" id="IPR044677">
    <property type="entry name" value="SLC25A3/Pic2/Mir1-like"/>
</dbReference>
<dbReference type="PANTHER" id="PTHR45671:SF14">
    <property type="entry name" value="PHOSPHATE CARRIER PROTEIN"/>
    <property type="match status" value="1"/>
</dbReference>
<evidence type="ECO:0000256" key="12">
    <source>
        <dbReference type="SAM" id="Phobius"/>
    </source>
</evidence>
<dbReference type="FunFam" id="1.50.40.10:FF:000070">
    <property type="entry name" value="Mitochondrial phosphate carrier protein 1, mitochondrial"/>
    <property type="match status" value="1"/>
</dbReference>
<evidence type="ECO:0000256" key="8">
    <source>
        <dbReference type="ARBA" id="ARBA00023128"/>
    </source>
</evidence>
<protein>
    <recommendedName>
        <fullName evidence="15">Mitochondrial phosphate carrier protein</fullName>
    </recommendedName>
</protein>
<comment type="subcellular location">
    <subcellularLocation>
        <location evidence="1">Mitochondrion inner membrane</location>
        <topology evidence="1">Multi-pass membrane protein</topology>
    </subcellularLocation>
</comment>
<comment type="similarity">
    <text evidence="2 11">Belongs to the mitochondrial carrier (TC 2.A.29) family.</text>
</comment>
<dbReference type="GO" id="GO:0005315">
    <property type="term" value="F:phosphate transmembrane transporter activity"/>
    <property type="evidence" value="ECO:0007669"/>
    <property type="project" value="InterPro"/>
</dbReference>
<name>A0A803KXG5_CHEQI</name>
<feature type="repeat" description="Solcar" evidence="10">
    <location>
        <begin position="12"/>
        <end position="96"/>
    </location>
</feature>
<accession>A0A803KXG5</accession>
<dbReference type="KEGG" id="cqi:110682139"/>
<dbReference type="GO" id="GO:1990547">
    <property type="term" value="P:mitochondrial phosphate ion transmembrane transport"/>
    <property type="evidence" value="ECO:0007669"/>
    <property type="project" value="InterPro"/>
</dbReference>
<evidence type="ECO:0000256" key="9">
    <source>
        <dbReference type="ARBA" id="ARBA00023136"/>
    </source>
</evidence>
<feature type="repeat" description="Solcar" evidence="10">
    <location>
        <begin position="206"/>
        <end position="285"/>
    </location>
</feature>
<evidence type="ECO:0000256" key="1">
    <source>
        <dbReference type="ARBA" id="ARBA00004448"/>
    </source>
</evidence>
<keyword evidence="5" id="KW-0677">Repeat</keyword>
<feature type="repeat" description="Solcar" evidence="10">
    <location>
        <begin position="105"/>
        <end position="189"/>
    </location>
</feature>
<dbReference type="Gene3D" id="1.50.40.10">
    <property type="entry name" value="Mitochondrial carrier domain"/>
    <property type="match status" value="1"/>
</dbReference>
<dbReference type="OMA" id="EYFKGVY"/>
<evidence type="ECO:0000256" key="6">
    <source>
        <dbReference type="ARBA" id="ARBA00022792"/>
    </source>
</evidence>
<dbReference type="GO" id="GO:0005743">
    <property type="term" value="C:mitochondrial inner membrane"/>
    <property type="evidence" value="ECO:0007669"/>
    <property type="project" value="UniProtKB-SubCell"/>
</dbReference>
<dbReference type="EnsemblPlants" id="AUR62003724-RA">
    <property type="protein sequence ID" value="AUR62003724-RA:cds"/>
    <property type="gene ID" value="AUR62003724"/>
</dbReference>
<evidence type="ECO:0000313" key="13">
    <source>
        <dbReference type="EnsemblPlants" id="AUR62003724-RA:cds"/>
    </source>
</evidence>
<keyword evidence="9 10" id="KW-0472">Membrane</keyword>
<evidence type="ECO:0000256" key="7">
    <source>
        <dbReference type="ARBA" id="ARBA00022989"/>
    </source>
</evidence>
<evidence type="ECO:0008006" key="15">
    <source>
        <dbReference type="Google" id="ProtNLM"/>
    </source>
</evidence>
<keyword evidence="6" id="KW-0999">Mitochondrion inner membrane</keyword>
<evidence type="ECO:0000256" key="5">
    <source>
        <dbReference type="ARBA" id="ARBA00022737"/>
    </source>
</evidence>
<evidence type="ECO:0000256" key="2">
    <source>
        <dbReference type="ARBA" id="ARBA00006375"/>
    </source>
</evidence>
<reference evidence="13" key="1">
    <citation type="journal article" date="2017" name="Nature">
        <title>The genome of Chenopodium quinoa.</title>
        <authorList>
            <person name="Jarvis D.E."/>
            <person name="Ho Y.S."/>
            <person name="Lightfoot D.J."/>
            <person name="Schmoeckel S.M."/>
            <person name="Li B."/>
            <person name="Borm T.J.A."/>
            <person name="Ohyanagi H."/>
            <person name="Mineta K."/>
            <person name="Michell C.T."/>
            <person name="Saber N."/>
            <person name="Kharbatia N.M."/>
            <person name="Rupper R.R."/>
            <person name="Sharp A.R."/>
            <person name="Dally N."/>
            <person name="Boughton B.A."/>
            <person name="Woo Y.H."/>
            <person name="Gao G."/>
            <person name="Schijlen E.G.W.M."/>
            <person name="Guo X."/>
            <person name="Momin A.A."/>
            <person name="Negrao S."/>
            <person name="Al-Babili S."/>
            <person name="Gehring C."/>
            <person name="Roessner U."/>
            <person name="Jung C."/>
            <person name="Murphy K."/>
            <person name="Arold S.T."/>
            <person name="Gojobori T."/>
            <person name="van der Linden C.G."/>
            <person name="van Loo E.N."/>
            <person name="Jellen E.N."/>
            <person name="Maughan P.J."/>
            <person name="Tester M."/>
        </authorList>
    </citation>
    <scope>NUCLEOTIDE SEQUENCE [LARGE SCALE GENOMIC DNA]</scope>
    <source>
        <strain evidence="13">cv. PI 614886</strain>
    </source>
</reference>
<proteinExistence type="inferred from homology"/>
<keyword evidence="7 12" id="KW-1133">Transmembrane helix</keyword>
<evidence type="ECO:0000256" key="4">
    <source>
        <dbReference type="ARBA" id="ARBA00022692"/>
    </source>
</evidence>
<evidence type="ECO:0000256" key="10">
    <source>
        <dbReference type="PROSITE-ProRule" id="PRU00282"/>
    </source>
</evidence>
<dbReference type="SMR" id="A0A803KXG5"/>
<dbReference type="InterPro" id="IPR018108">
    <property type="entry name" value="MCP_transmembrane"/>
</dbReference>
<feature type="transmembrane region" description="Helical" evidence="12">
    <location>
        <begin position="12"/>
        <end position="32"/>
    </location>
</feature>
<reference evidence="13" key="2">
    <citation type="submission" date="2021-03" db="UniProtKB">
        <authorList>
            <consortium name="EnsemblPlants"/>
        </authorList>
    </citation>
    <scope>IDENTIFICATION</scope>
</reference>
<dbReference type="Gramene" id="AUR62003724-RA">
    <property type="protein sequence ID" value="AUR62003724-RA:cds"/>
    <property type="gene ID" value="AUR62003724"/>
</dbReference>
<sequence>MKMKEEKGGRSGYIGLCTVGGVLSAGTTHVIVTPLDVLKVNMQVNPVKYYSITSCLTTLLREQGPSVLWRGWATKCIGYGMQGGCRFGLYEYFKKLYSNVLADSNRSLVFFASSASAEVIANVVLCPFEAIKVQVQAQPTFGKGLRDGFPKLYASEGVYGFYRGLVPLWGRNLPFSMVMFSTFEHTVDFLYSNVLNKKKEDCSKARQLSITCIAGYTAGAVGSLVSNPADNIVTSMYNKKADTIRLAVKKIGLANLFTRSLSIRIILVGPVVTLQWFFYDCIKVMNGLPTSGDISCNRELETTL</sequence>
<dbReference type="PANTHER" id="PTHR45671">
    <property type="entry name" value="SOLUTE CARRIER FAMILY 25 (MITOCHONDRIAL CARRIER PHOSPHATE CARRIER), MEMBER 3, LIKE-RELATED-RELATED"/>
    <property type="match status" value="1"/>
</dbReference>
<evidence type="ECO:0000313" key="14">
    <source>
        <dbReference type="Proteomes" id="UP000596660"/>
    </source>
</evidence>
<dbReference type="PROSITE" id="PS50920">
    <property type="entry name" value="SOLCAR"/>
    <property type="match status" value="3"/>
</dbReference>
<keyword evidence="3 11" id="KW-0813">Transport</keyword>
<dbReference type="SUPFAM" id="SSF103506">
    <property type="entry name" value="Mitochondrial carrier"/>
    <property type="match status" value="1"/>
</dbReference>